<sequence>MSGPESVATRYTPGPWVGMATARMWLIADLDQHDPVVTTCWELVSATATVDQVLAVLSRQRPTHVPNVAVARRGDAGTEIVVLGQAQADVTGDASAESEVLQLRAGHGQVADATVESFQAISLRLAGHAPHGEESTVSLSLVSGVVPAAVITVDAVSGTALVPAPVATAMESAPADPPVQASAPAALPIEVSYPGGLSAAEPEPAAGAVPEPGPAPMTVPESEPGGRFDAFFGKTVHSTAEQAQAEAVPDEWMAGMRPPGGPLPDATLLPPHTTGDQWQPEQHRVVEHRAVQTPYRQPAPAATPAVGADLFADVSWADITDEPRPSDDPYPIHPAGPAGVARPMAAMPQFVAPSAPATGGIDPELLSTTRRAPSTPPPTGPMVVTVSCGLSHLNPPSAMHCRICGGAIASQTPQSRPRPRLGVLRLSTGEVVSLDRGVIVGRAPGAPDDFGPEAPYRIQLPSPDASISRRHVEVVLQGWTVTVVDLQSTNGTQLAAPGGVAEQLPPGGRRTIDDGWRVNLDAATWFQYEVIE</sequence>
<keyword evidence="5" id="KW-1185">Reference proteome</keyword>
<feature type="domain" description="FHA" evidence="3">
    <location>
        <begin position="438"/>
        <end position="494"/>
    </location>
</feature>
<dbReference type="SUPFAM" id="SSF49879">
    <property type="entry name" value="SMAD/FHA domain"/>
    <property type="match status" value="1"/>
</dbReference>
<accession>A0A8J3PI86</accession>
<proteinExistence type="predicted"/>
<dbReference type="InterPro" id="IPR008984">
    <property type="entry name" value="SMAD_FHA_dom_sf"/>
</dbReference>
<keyword evidence="1" id="KW-0597">Phosphoprotein</keyword>
<dbReference type="EMBL" id="BONJ01000030">
    <property type="protein sequence ID" value="GIG17163.1"/>
    <property type="molecule type" value="Genomic_DNA"/>
</dbReference>
<feature type="region of interest" description="Disordered" evidence="2">
    <location>
        <begin position="196"/>
        <end position="226"/>
    </location>
</feature>
<evidence type="ECO:0000256" key="1">
    <source>
        <dbReference type="ARBA" id="ARBA00022553"/>
    </source>
</evidence>
<dbReference type="InterPro" id="IPR000253">
    <property type="entry name" value="FHA_dom"/>
</dbReference>
<dbReference type="PROSITE" id="PS50006">
    <property type="entry name" value="FHA_DOMAIN"/>
    <property type="match status" value="1"/>
</dbReference>
<dbReference type="RefSeq" id="WP_166380861.1">
    <property type="nucleotide sequence ID" value="NZ_BAAATT010000030.1"/>
</dbReference>
<reference evidence="4" key="1">
    <citation type="submission" date="2021-01" db="EMBL/GenBank/DDBJ databases">
        <title>Whole genome shotgun sequence of Catellatospora methionotrophica NBRC 14553.</title>
        <authorList>
            <person name="Komaki H."/>
            <person name="Tamura T."/>
        </authorList>
    </citation>
    <scope>NUCLEOTIDE SEQUENCE</scope>
    <source>
        <strain evidence="4">NBRC 14553</strain>
    </source>
</reference>
<protein>
    <recommendedName>
        <fullName evidence="3">FHA domain-containing protein</fullName>
    </recommendedName>
</protein>
<dbReference type="Proteomes" id="UP000660339">
    <property type="component" value="Unassembled WGS sequence"/>
</dbReference>
<evidence type="ECO:0000259" key="3">
    <source>
        <dbReference type="PROSITE" id="PS50006"/>
    </source>
</evidence>
<feature type="compositionally biased region" description="Low complexity" evidence="2">
    <location>
        <begin position="199"/>
        <end position="210"/>
    </location>
</feature>
<comment type="caution">
    <text evidence="4">The sequence shown here is derived from an EMBL/GenBank/DDBJ whole genome shotgun (WGS) entry which is preliminary data.</text>
</comment>
<gene>
    <name evidence="4" type="ORF">Cme02nite_54950</name>
</gene>
<organism evidence="4 5">
    <name type="scientific">Catellatospora methionotrophica</name>
    <dbReference type="NCBI Taxonomy" id="121620"/>
    <lineage>
        <taxon>Bacteria</taxon>
        <taxon>Bacillati</taxon>
        <taxon>Actinomycetota</taxon>
        <taxon>Actinomycetes</taxon>
        <taxon>Micromonosporales</taxon>
        <taxon>Micromonosporaceae</taxon>
        <taxon>Catellatospora</taxon>
    </lineage>
</organism>
<dbReference type="AlphaFoldDB" id="A0A8J3PI86"/>
<name>A0A8J3PI86_9ACTN</name>
<dbReference type="Pfam" id="PF00498">
    <property type="entry name" value="FHA"/>
    <property type="match status" value="1"/>
</dbReference>
<evidence type="ECO:0000313" key="5">
    <source>
        <dbReference type="Proteomes" id="UP000660339"/>
    </source>
</evidence>
<dbReference type="SMART" id="SM00240">
    <property type="entry name" value="FHA"/>
    <property type="match status" value="1"/>
</dbReference>
<dbReference type="Gene3D" id="2.60.200.20">
    <property type="match status" value="1"/>
</dbReference>
<evidence type="ECO:0000256" key="2">
    <source>
        <dbReference type="SAM" id="MobiDB-lite"/>
    </source>
</evidence>
<dbReference type="CDD" id="cd00060">
    <property type="entry name" value="FHA"/>
    <property type="match status" value="1"/>
</dbReference>
<evidence type="ECO:0000313" key="4">
    <source>
        <dbReference type="EMBL" id="GIG17163.1"/>
    </source>
</evidence>